<name>A0AAD5JX05_9FUNG</name>
<gene>
    <name evidence="1" type="ORF">BDA99DRAFT_561566</name>
</gene>
<protein>
    <submittedName>
        <fullName evidence="1">Uncharacterized protein</fullName>
    </submittedName>
</protein>
<reference evidence="1" key="1">
    <citation type="journal article" date="2022" name="IScience">
        <title>Evolution of zygomycete secretomes and the origins of terrestrial fungal ecologies.</title>
        <authorList>
            <person name="Chang Y."/>
            <person name="Wang Y."/>
            <person name="Mondo S."/>
            <person name="Ahrendt S."/>
            <person name="Andreopoulos W."/>
            <person name="Barry K."/>
            <person name="Beard J."/>
            <person name="Benny G.L."/>
            <person name="Blankenship S."/>
            <person name="Bonito G."/>
            <person name="Cuomo C."/>
            <person name="Desiro A."/>
            <person name="Gervers K.A."/>
            <person name="Hundley H."/>
            <person name="Kuo A."/>
            <person name="LaButti K."/>
            <person name="Lang B.F."/>
            <person name="Lipzen A."/>
            <person name="O'Donnell K."/>
            <person name="Pangilinan J."/>
            <person name="Reynolds N."/>
            <person name="Sandor L."/>
            <person name="Smith M.E."/>
            <person name="Tsang A."/>
            <person name="Grigoriev I.V."/>
            <person name="Stajich J.E."/>
            <person name="Spatafora J.W."/>
        </authorList>
    </citation>
    <scope>NUCLEOTIDE SEQUENCE</scope>
    <source>
        <strain evidence="1">RSA 2281</strain>
    </source>
</reference>
<dbReference type="AlphaFoldDB" id="A0AAD5JX05"/>
<accession>A0AAD5JX05</accession>
<keyword evidence="2" id="KW-1185">Reference proteome</keyword>
<dbReference type="Proteomes" id="UP001209540">
    <property type="component" value="Unassembled WGS sequence"/>
</dbReference>
<proteinExistence type="predicted"/>
<evidence type="ECO:0000313" key="2">
    <source>
        <dbReference type="Proteomes" id="UP001209540"/>
    </source>
</evidence>
<sequence>MEQEGHTLTLEEKKVMSRVLSRLINMIDASVEGQRTLFDMNEWESFANGLKVQYRSELDPSFVKQHVLDTWSIITNLCQSENQFEKVQQYLKRIQSADSIFRSNRKLFKVFELILDLEENHPNTFDIKKGSKVTETDHLVCLWIPPFDILLSIDNSSVRLKRACDDTIGWMLQLSGPVGEVSSVHLIKRTFYVAIPEQKIHIPKSIFSMSEFPKMLSSLLVFTHKIQESAYDMIATLQSLEDRRTSIGDGNDPVLNDIPGYQSANIYKNQQSTINNQEKYNITTAKMSINNECVIHKTFSY</sequence>
<comment type="caution">
    <text evidence="1">The sequence shown here is derived from an EMBL/GenBank/DDBJ whole genome shotgun (WGS) entry which is preliminary data.</text>
</comment>
<evidence type="ECO:0000313" key="1">
    <source>
        <dbReference type="EMBL" id="KAI9258141.1"/>
    </source>
</evidence>
<organism evidence="1 2">
    <name type="scientific">Phascolomyces articulosus</name>
    <dbReference type="NCBI Taxonomy" id="60185"/>
    <lineage>
        <taxon>Eukaryota</taxon>
        <taxon>Fungi</taxon>
        <taxon>Fungi incertae sedis</taxon>
        <taxon>Mucoromycota</taxon>
        <taxon>Mucoromycotina</taxon>
        <taxon>Mucoromycetes</taxon>
        <taxon>Mucorales</taxon>
        <taxon>Lichtheimiaceae</taxon>
        <taxon>Phascolomyces</taxon>
    </lineage>
</organism>
<reference evidence="1" key="2">
    <citation type="submission" date="2023-02" db="EMBL/GenBank/DDBJ databases">
        <authorList>
            <consortium name="DOE Joint Genome Institute"/>
            <person name="Mondo S.J."/>
            <person name="Chang Y."/>
            <person name="Wang Y."/>
            <person name="Ahrendt S."/>
            <person name="Andreopoulos W."/>
            <person name="Barry K."/>
            <person name="Beard J."/>
            <person name="Benny G.L."/>
            <person name="Blankenship S."/>
            <person name="Bonito G."/>
            <person name="Cuomo C."/>
            <person name="Desiro A."/>
            <person name="Gervers K.A."/>
            <person name="Hundley H."/>
            <person name="Kuo A."/>
            <person name="LaButti K."/>
            <person name="Lang B.F."/>
            <person name="Lipzen A."/>
            <person name="O'Donnell K."/>
            <person name="Pangilinan J."/>
            <person name="Reynolds N."/>
            <person name="Sandor L."/>
            <person name="Smith M.W."/>
            <person name="Tsang A."/>
            <person name="Grigoriev I.V."/>
            <person name="Stajich J.E."/>
            <person name="Spatafora J.W."/>
        </authorList>
    </citation>
    <scope>NUCLEOTIDE SEQUENCE</scope>
    <source>
        <strain evidence="1">RSA 2281</strain>
    </source>
</reference>
<dbReference type="EMBL" id="JAIXMP010000019">
    <property type="protein sequence ID" value="KAI9258141.1"/>
    <property type="molecule type" value="Genomic_DNA"/>
</dbReference>